<protein>
    <submittedName>
        <fullName evidence="1">Uncharacterized protein</fullName>
    </submittedName>
</protein>
<sequence>MTSHREAGAALGASDLEPTLKRIAEALERLAPPLPPAADFARADAFVWQAKGGLLHPVVKVNRVEMALLHGIDQVRDILVENTERFARGYAANNALLWGARGMGKSSLVKAVHADINQRLAAAPGYRPMKLIEIHREDIENLPDLMAILREQPYRFLIFCDDLSFDAEDTSYKSLKSVLEGGIEGRPGNVILYATSNRRHLLAREMIENERSTALNPGETVEEKVSLSDRFGLWLGFHKCSQDEYLAMIYGYLEHYKLDADRTKTTAEALEWATTRGARSGRTAWQFIQDLVGRAGKTTG</sequence>
<dbReference type="AlphaFoldDB" id="A0A3D9YUJ9"/>
<dbReference type="EMBL" id="QUMO01000003">
    <property type="protein sequence ID" value="REF86154.1"/>
    <property type="molecule type" value="Genomic_DNA"/>
</dbReference>
<dbReference type="RefSeq" id="WP_115836721.1">
    <property type="nucleotide sequence ID" value="NZ_CP025086.1"/>
</dbReference>
<comment type="caution">
    <text evidence="1">The sequence shown here is derived from an EMBL/GenBank/DDBJ whole genome shotgun (WGS) entry which is preliminary data.</text>
</comment>
<accession>A0A3D9YUJ9</accession>
<dbReference type="PANTHER" id="PTHR42935:SF1">
    <property type="entry name" value="SLR0930 PROTEIN"/>
    <property type="match status" value="1"/>
</dbReference>
<reference evidence="1 2" key="1">
    <citation type="submission" date="2018-08" db="EMBL/GenBank/DDBJ databases">
        <title>Genomic Encyclopedia of Type Strains, Phase IV (KMG-IV): sequencing the most valuable type-strain genomes for metagenomic binning, comparative biology and taxonomic classification.</title>
        <authorList>
            <person name="Goeker M."/>
        </authorList>
    </citation>
    <scope>NUCLEOTIDE SEQUENCE [LARGE SCALE GENOMIC DNA]</scope>
    <source>
        <strain evidence="1 2">BW863</strain>
    </source>
</reference>
<dbReference type="OrthoDB" id="9812140at2"/>
<keyword evidence="2" id="KW-1185">Reference proteome</keyword>
<dbReference type="SUPFAM" id="SSF52540">
    <property type="entry name" value="P-loop containing nucleoside triphosphate hydrolases"/>
    <property type="match status" value="1"/>
</dbReference>
<dbReference type="Pfam" id="PF05673">
    <property type="entry name" value="DUF815"/>
    <property type="match status" value="1"/>
</dbReference>
<gene>
    <name evidence="1" type="ORF">DES32_2199</name>
</gene>
<name>A0A3D9YUJ9_9HYPH</name>
<dbReference type="Proteomes" id="UP000256900">
    <property type="component" value="Unassembled WGS sequence"/>
</dbReference>
<proteinExistence type="predicted"/>
<dbReference type="InterPro" id="IPR027417">
    <property type="entry name" value="P-loop_NTPase"/>
</dbReference>
<evidence type="ECO:0000313" key="1">
    <source>
        <dbReference type="EMBL" id="REF86154.1"/>
    </source>
</evidence>
<organism evidence="1 2">
    <name type="scientific">Methylovirgula ligni</name>
    <dbReference type="NCBI Taxonomy" id="569860"/>
    <lineage>
        <taxon>Bacteria</taxon>
        <taxon>Pseudomonadati</taxon>
        <taxon>Pseudomonadota</taxon>
        <taxon>Alphaproteobacteria</taxon>
        <taxon>Hyphomicrobiales</taxon>
        <taxon>Beijerinckiaceae</taxon>
        <taxon>Methylovirgula</taxon>
    </lineage>
</organism>
<dbReference type="InterPro" id="IPR008533">
    <property type="entry name" value="DUF815"/>
</dbReference>
<evidence type="ECO:0000313" key="2">
    <source>
        <dbReference type="Proteomes" id="UP000256900"/>
    </source>
</evidence>
<dbReference type="PANTHER" id="PTHR42935">
    <property type="entry name" value="SLR0930 PROTEIN"/>
    <property type="match status" value="1"/>
</dbReference>
<dbReference type="Gene3D" id="3.40.50.300">
    <property type="entry name" value="P-loop containing nucleotide triphosphate hydrolases"/>
    <property type="match status" value="1"/>
</dbReference>